<keyword evidence="1" id="KW-0732">Signal</keyword>
<feature type="signal peptide" evidence="1">
    <location>
        <begin position="1"/>
        <end position="25"/>
    </location>
</feature>
<reference evidence="3 4" key="1">
    <citation type="submission" date="2014-02" db="EMBL/GenBank/DDBJ databases">
        <title>Draft genome of Erwinia mallotivora strain BT-MARDI, a papaya dieback pathogen.</title>
        <authorList>
            <person name="Redzuan R."/>
            <person name="Abu Bakar N."/>
            <person name="Badrun R."/>
            <person name="Mohd Raih M.F."/>
            <person name="Rozano L."/>
            <person name="Mat Amin N."/>
        </authorList>
    </citation>
    <scope>NUCLEOTIDE SEQUENCE [LARGE SCALE GENOMIC DNA]</scope>
    <source>
        <strain evidence="3 4">BT-MARDI</strain>
    </source>
</reference>
<protein>
    <submittedName>
        <fullName evidence="3">Type VI secretion protein</fullName>
    </submittedName>
</protein>
<name>A0A014LXY5_9GAMM</name>
<dbReference type="InterPro" id="IPR009739">
    <property type="entry name" value="LprI-like_N"/>
</dbReference>
<organism evidence="3 4">
    <name type="scientific">Erwinia mallotivora</name>
    <dbReference type="NCBI Taxonomy" id="69222"/>
    <lineage>
        <taxon>Bacteria</taxon>
        <taxon>Pseudomonadati</taxon>
        <taxon>Pseudomonadota</taxon>
        <taxon>Gammaproteobacteria</taxon>
        <taxon>Enterobacterales</taxon>
        <taxon>Erwiniaceae</taxon>
        <taxon>Erwinia</taxon>
    </lineage>
</organism>
<dbReference type="AlphaFoldDB" id="A0A014LXY5"/>
<dbReference type="EMBL" id="JFHN01000060">
    <property type="protein sequence ID" value="EXU74456.1"/>
    <property type="molecule type" value="Genomic_DNA"/>
</dbReference>
<keyword evidence="4" id="KW-1185">Reference proteome</keyword>
<gene>
    <name evidence="3" type="ORF">BG55_17115</name>
</gene>
<sequence>MYTMKKFSSFFMAFALLFTALAVQAQEDCSKKTISWAVDECFVNNKEATEKVLNSEYLAAKQRTVEEYSYDDKVVKQQLQMMLDTQRNWLKYREGQCEMEASVADKNSNAWLSLLSECINKLDKQRIAQFKEMPYG</sequence>
<proteinExistence type="predicted"/>
<comment type="caution">
    <text evidence="3">The sequence shown here is derived from an EMBL/GenBank/DDBJ whole genome shotgun (WGS) entry which is preliminary data.</text>
</comment>
<evidence type="ECO:0000259" key="2">
    <source>
        <dbReference type="Pfam" id="PF07007"/>
    </source>
</evidence>
<dbReference type="STRING" id="69222.BG55_17115"/>
<dbReference type="Proteomes" id="UP000019918">
    <property type="component" value="Unassembled WGS sequence"/>
</dbReference>
<feature type="domain" description="Lysozyme inhibitor LprI-like N-terminal" evidence="2">
    <location>
        <begin position="29"/>
        <end position="129"/>
    </location>
</feature>
<evidence type="ECO:0000313" key="3">
    <source>
        <dbReference type="EMBL" id="EXU74456.1"/>
    </source>
</evidence>
<accession>A0A014LXY5</accession>
<dbReference type="PATRIC" id="fig|69222.5.peg.3483"/>
<evidence type="ECO:0000313" key="4">
    <source>
        <dbReference type="Proteomes" id="UP000019918"/>
    </source>
</evidence>
<dbReference type="Pfam" id="PF07007">
    <property type="entry name" value="LprI"/>
    <property type="match status" value="1"/>
</dbReference>
<feature type="chain" id="PRO_5001472106" evidence="1">
    <location>
        <begin position="26"/>
        <end position="136"/>
    </location>
</feature>
<evidence type="ECO:0000256" key="1">
    <source>
        <dbReference type="SAM" id="SignalP"/>
    </source>
</evidence>
<dbReference type="Gene3D" id="1.20.1270.180">
    <property type="match status" value="1"/>
</dbReference>